<dbReference type="Proteomes" id="UP001651880">
    <property type="component" value="Unassembled WGS sequence"/>
</dbReference>
<dbReference type="Pfam" id="PF01315">
    <property type="entry name" value="Ald_Xan_dh_C"/>
    <property type="match status" value="1"/>
</dbReference>
<dbReference type="Pfam" id="PF20256">
    <property type="entry name" value="MoCoBD_2"/>
    <property type="match status" value="1"/>
</dbReference>
<dbReference type="SUPFAM" id="SSF54665">
    <property type="entry name" value="CO dehydrogenase molybdoprotein N-domain-like"/>
    <property type="match status" value="1"/>
</dbReference>
<dbReference type="SMART" id="SM01008">
    <property type="entry name" value="Ald_Xan_dh_C"/>
    <property type="match status" value="1"/>
</dbReference>
<protein>
    <submittedName>
        <fullName evidence="4">Molybdopterin-dependent oxidoreductase</fullName>
    </submittedName>
</protein>
<dbReference type="SUPFAM" id="SSF56003">
    <property type="entry name" value="Molybdenum cofactor-binding domain"/>
    <property type="match status" value="1"/>
</dbReference>
<evidence type="ECO:0000259" key="3">
    <source>
        <dbReference type="SMART" id="SM01008"/>
    </source>
</evidence>
<keyword evidence="5" id="KW-1185">Reference proteome</keyword>
<dbReference type="Gene3D" id="3.30.365.10">
    <property type="entry name" value="Aldehyde oxidase/xanthine dehydrogenase, molybdopterin binding domain"/>
    <property type="match status" value="4"/>
</dbReference>
<dbReference type="InterPro" id="IPR000674">
    <property type="entry name" value="Ald_Oxase/Xan_DH_a/b"/>
</dbReference>
<name>A0ABT1NC71_9FIRM</name>
<sequence length="768" mass="84185">MEKKCCVVGKNVKKLDSVIRATGDAKYTTDMSVPNMLFGKILRSPHAHANIKSINTEKAEALPGVGAVITWKDVPRVPYSTAGYPKHTISGILPVPMSYLEDKYVLDNKVKYYGEPVAAVAAADEKTAEEALKLIEVEYEVLEAVFDVEEATKPDAPDVHPGTRKNVADKVIKKGDVEKGFAEAYYTFEDTFTTVGQQHACMEPSASLAQVDASGKITLWSTTQVPFHIRRNIHEILGIPMNKIRVVKPPLGGGFGERQMLQYEVMCVSLAMKAKKPVKIVTSREENLSYSTQRHPAKMKIKTGFTKDGMLTAMQVDVTTNAGAYTGHSPYVTGAMFSKIPYRCENILFNAHIVYTNLPDSGAFRGYGNPQISFARECHFDRVAKELGLDPIEFRIKNFVRVGEKNPLALSSSWILEANGIEECLRKGAKEIGFYEPKVKPADKNKVKGKGLSVAMHVSGTSAEPDFSSAQIRLNEDGTLMVLIGSPDLGQGSDTSSAQVAAETVGVKIEDVSVFSSDTDFTSFDMGSYASRQSYVGLNGIKRAAQKVKADILRYAFEMNPKIHKENLDTVDGWVVRRENGEKVVKISEVAFYALYHSPDPMRIEESASYSAQNCPPALAAHFAEVEVDKETGEIKILQYVAAHDVGRAINPSIVEGQIEGATVQGIGYVLSEDMQYDKNGRLINRTYTDYKVPRALDIPDIDKFKSIIVESYEPSGPYGAKSVAEMGVAPVPGAIANAVHDAIGVRFNALPITKERVIAALKEKENK</sequence>
<organism evidence="4 5">
    <name type="scientific">Lutispora saccharofermentans</name>
    <dbReference type="NCBI Taxonomy" id="3024236"/>
    <lineage>
        <taxon>Bacteria</taxon>
        <taxon>Bacillati</taxon>
        <taxon>Bacillota</taxon>
        <taxon>Clostridia</taxon>
        <taxon>Lutisporales</taxon>
        <taxon>Lutisporaceae</taxon>
        <taxon>Lutispora</taxon>
    </lineage>
</organism>
<dbReference type="InterPro" id="IPR036856">
    <property type="entry name" value="Ald_Oxase/Xan_DH_a/b_sf"/>
</dbReference>
<evidence type="ECO:0000256" key="1">
    <source>
        <dbReference type="ARBA" id="ARBA00022505"/>
    </source>
</evidence>
<dbReference type="RefSeq" id="WP_255226367.1">
    <property type="nucleotide sequence ID" value="NZ_JAJEKE010000002.1"/>
</dbReference>
<dbReference type="Gene3D" id="3.90.1170.50">
    <property type="entry name" value="Aldehyde oxidase/xanthine dehydrogenase, a/b hammerhead"/>
    <property type="match status" value="1"/>
</dbReference>
<reference evidence="4 5" key="1">
    <citation type="submission" date="2021-10" db="EMBL/GenBank/DDBJ databases">
        <title>Lutispora strain m25 sp. nov., a thermophilic, non-spore-forming bacterium isolated from a lab-scale methanogenic bioreactor digesting anaerobic sludge.</title>
        <authorList>
            <person name="El Houari A."/>
            <person name="Mcdonald J."/>
        </authorList>
    </citation>
    <scope>NUCLEOTIDE SEQUENCE [LARGE SCALE GENOMIC DNA]</scope>
    <source>
        <strain evidence="5">m25</strain>
    </source>
</reference>
<dbReference type="EMBL" id="JAJEKE010000002">
    <property type="protein sequence ID" value="MCQ1528852.1"/>
    <property type="molecule type" value="Genomic_DNA"/>
</dbReference>
<keyword evidence="1" id="KW-0500">Molybdenum</keyword>
<gene>
    <name evidence="4" type="ORF">LJD61_04740</name>
</gene>
<dbReference type="InterPro" id="IPR016208">
    <property type="entry name" value="Ald_Oxase/xanthine_DH-like"/>
</dbReference>
<dbReference type="InterPro" id="IPR046867">
    <property type="entry name" value="AldOxase/xan_DH_MoCoBD2"/>
</dbReference>
<dbReference type="InterPro" id="IPR037165">
    <property type="entry name" value="AldOxase/xan_DH_Mopterin-bd_sf"/>
</dbReference>
<evidence type="ECO:0000313" key="5">
    <source>
        <dbReference type="Proteomes" id="UP001651880"/>
    </source>
</evidence>
<dbReference type="PANTHER" id="PTHR11908">
    <property type="entry name" value="XANTHINE DEHYDROGENASE"/>
    <property type="match status" value="1"/>
</dbReference>
<dbReference type="InterPro" id="IPR008274">
    <property type="entry name" value="AldOxase/xan_DH_MoCoBD1"/>
</dbReference>
<evidence type="ECO:0000313" key="4">
    <source>
        <dbReference type="EMBL" id="MCQ1528852.1"/>
    </source>
</evidence>
<feature type="domain" description="Aldehyde oxidase/xanthine dehydrogenase a/b hammerhead" evidence="3">
    <location>
        <begin position="22"/>
        <end position="143"/>
    </location>
</feature>
<comment type="caution">
    <text evidence="4">The sequence shown here is derived from an EMBL/GenBank/DDBJ whole genome shotgun (WGS) entry which is preliminary data.</text>
</comment>
<evidence type="ECO:0000256" key="2">
    <source>
        <dbReference type="ARBA" id="ARBA00023002"/>
    </source>
</evidence>
<accession>A0ABT1NC71</accession>
<dbReference type="PANTHER" id="PTHR11908:SF132">
    <property type="entry name" value="ALDEHYDE OXIDASE 1-RELATED"/>
    <property type="match status" value="1"/>
</dbReference>
<proteinExistence type="predicted"/>
<dbReference type="Pfam" id="PF02738">
    <property type="entry name" value="MoCoBD_1"/>
    <property type="match status" value="1"/>
</dbReference>
<keyword evidence="2" id="KW-0560">Oxidoreductase</keyword>